<evidence type="ECO:0000313" key="9">
    <source>
        <dbReference type="Proteomes" id="UP000516105"/>
    </source>
</evidence>
<comment type="catalytic activity">
    <reaction evidence="5 6">
        <text>cytidine(34) in tRNA(Ile2) + L-lysine + ATP = lysidine(34) in tRNA(Ile2) + AMP + diphosphate + H(+)</text>
        <dbReference type="Rhea" id="RHEA:43744"/>
        <dbReference type="Rhea" id="RHEA-COMP:10625"/>
        <dbReference type="Rhea" id="RHEA-COMP:10670"/>
        <dbReference type="ChEBI" id="CHEBI:15378"/>
        <dbReference type="ChEBI" id="CHEBI:30616"/>
        <dbReference type="ChEBI" id="CHEBI:32551"/>
        <dbReference type="ChEBI" id="CHEBI:33019"/>
        <dbReference type="ChEBI" id="CHEBI:82748"/>
        <dbReference type="ChEBI" id="CHEBI:83665"/>
        <dbReference type="ChEBI" id="CHEBI:456215"/>
        <dbReference type="EC" id="6.3.4.19"/>
    </reaction>
</comment>
<keyword evidence="6" id="KW-0963">Cytoplasm</keyword>
<dbReference type="EC" id="6.3.4.19" evidence="6"/>
<evidence type="ECO:0000259" key="7">
    <source>
        <dbReference type="Pfam" id="PF01171"/>
    </source>
</evidence>
<dbReference type="NCBIfam" id="TIGR02432">
    <property type="entry name" value="lysidine_TilS_N"/>
    <property type="match status" value="1"/>
</dbReference>
<dbReference type="HAMAP" id="MF_01161">
    <property type="entry name" value="tRNA_Ile_lys_synt"/>
    <property type="match status" value="1"/>
</dbReference>
<dbReference type="InterPro" id="IPR014729">
    <property type="entry name" value="Rossmann-like_a/b/a_fold"/>
</dbReference>
<keyword evidence="4 6" id="KW-0067">ATP-binding</keyword>
<dbReference type="SUPFAM" id="SSF52402">
    <property type="entry name" value="Adenine nucleotide alpha hydrolases-like"/>
    <property type="match status" value="1"/>
</dbReference>
<comment type="function">
    <text evidence="6">Ligates lysine onto the cytidine present at position 34 of the AUA codon-specific tRNA(Ile) that contains the anticodon CAU, in an ATP-dependent manner. Cytidine is converted to lysidine, thus changing the amino acid specificity of the tRNA from methionine to isoleucine.</text>
</comment>
<dbReference type="InterPro" id="IPR011063">
    <property type="entry name" value="TilS/TtcA_N"/>
</dbReference>
<feature type="binding site" evidence="6">
    <location>
        <begin position="30"/>
        <end position="35"/>
    </location>
    <ligand>
        <name>ATP</name>
        <dbReference type="ChEBI" id="CHEBI:30616"/>
    </ligand>
</feature>
<evidence type="ECO:0000256" key="2">
    <source>
        <dbReference type="ARBA" id="ARBA00022694"/>
    </source>
</evidence>
<feature type="domain" description="tRNA(Ile)-lysidine/2-thiocytidine synthase N-terminal" evidence="7">
    <location>
        <begin position="25"/>
        <end position="204"/>
    </location>
</feature>
<keyword evidence="1 6" id="KW-0436">Ligase</keyword>
<reference evidence="8 9" key="1">
    <citation type="submission" date="2020-08" db="EMBL/GenBank/DDBJ databases">
        <title>Genome sequence of Sphingomonas sediminicola KACC 15039T.</title>
        <authorList>
            <person name="Hyun D.-W."/>
            <person name="Bae J.-W."/>
        </authorList>
    </citation>
    <scope>NUCLEOTIDE SEQUENCE [LARGE SCALE GENOMIC DNA]</scope>
    <source>
        <strain evidence="8 9">KACC 15039</strain>
    </source>
</reference>
<protein>
    <recommendedName>
        <fullName evidence="6">tRNA(Ile)-lysidine synthase</fullName>
        <ecNumber evidence="6">6.3.4.19</ecNumber>
    </recommendedName>
    <alternativeName>
        <fullName evidence="6">tRNA(Ile)-2-lysyl-cytidine synthase</fullName>
    </alternativeName>
    <alternativeName>
        <fullName evidence="6">tRNA(Ile)-lysidine synthetase</fullName>
    </alternativeName>
</protein>
<comment type="similarity">
    <text evidence="6">Belongs to the tRNA(Ile)-lysidine synthase family.</text>
</comment>
<dbReference type="Gene3D" id="3.40.50.620">
    <property type="entry name" value="HUPs"/>
    <property type="match status" value="1"/>
</dbReference>
<dbReference type="PANTHER" id="PTHR43033">
    <property type="entry name" value="TRNA(ILE)-LYSIDINE SYNTHASE-RELATED"/>
    <property type="match status" value="1"/>
</dbReference>
<dbReference type="PANTHER" id="PTHR43033:SF5">
    <property type="entry name" value="TRNA(ILE)-LYSIDINE SYNTHETASE"/>
    <property type="match status" value="1"/>
</dbReference>
<dbReference type="Proteomes" id="UP000516105">
    <property type="component" value="Chromosome"/>
</dbReference>
<dbReference type="Pfam" id="PF01171">
    <property type="entry name" value="ATP_bind_3"/>
    <property type="match status" value="1"/>
</dbReference>
<evidence type="ECO:0000256" key="6">
    <source>
        <dbReference type="HAMAP-Rule" id="MF_01161"/>
    </source>
</evidence>
<dbReference type="RefSeq" id="WP_187708124.1">
    <property type="nucleotide sequence ID" value="NZ_CP060782.1"/>
</dbReference>
<dbReference type="InterPro" id="IPR012094">
    <property type="entry name" value="tRNA_Ile_lys_synt"/>
</dbReference>
<keyword evidence="9" id="KW-1185">Reference proteome</keyword>
<dbReference type="GO" id="GO:0032267">
    <property type="term" value="F:tRNA(Ile)-lysidine synthase activity"/>
    <property type="evidence" value="ECO:0007669"/>
    <property type="project" value="UniProtKB-EC"/>
</dbReference>
<evidence type="ECO:0000256" key="5">
    <source>
        <dbReference type="ARBA" id="ARBA00048539"/>
    </source>
</evidence>
<keyword evidence="3 6" id="KW-0547">Nucleotide-binding</keyword>
<dbReference type="EMBL" id="CP060782">
    <property type="protein sequence ID" value="QNP45168.1"/>
    <property type="molecule type" value="Genomic_DNA"/>
</dbReference>
<keyword evidence="2 6" id="KW-0819">tRNA processing</keyword>
<evidence type="ECO:0000256" key="3">
    <source>
        <dbReference type="ARBA" id="ARBA00022741"/>
    </source>
</evidence>
<evidence type="ECO:0000256" key="4">
    <source>
        <dbReference type="ARBA" id="ARBA00022840"/>
    </source>
</evidence>
<gene>
    <name evidence="6 8" type="primary">tilS</name>
    <name evidence="8" type="ORF">H9L14_10950</name>
</gene>
<proteinExistence type="inferred from homology"/>
<dbReference type="InterPro" id="IPR012795">
    <property type="entry name" value="tRNA_Ile_lys_synt_N"/>
</dbReference>
<organism evidence="8 9">
    <name type="scientific">Sphingomonas sediminicola</name>
    <dbReference type="NCBI Taxonomy" id="386874"/>
    <lineage>
        <taxon>Bacteria</taxon>
        <taxon>Pseudomonadati</taxon>
        <taxon>Pseudomonadota</taxon>
        <taxon>Alphaproteobacteria</taxon>
        <taxon>Sphingomonadales</taxon>
        <taxon>Sphingomonadaceae</taxon>
        <taxon>Sphingomonas</taxon>
    </lineage>
</organism>
<name>A0ABX6TC11_9SPHN</name>
<comment type="subcellular location">
    <subcellularLocation>
        <location evidence="6">Cytoplasm</location>
    </subcellularLocation>
</comment>
<accession>A0ABX6TC11</accession>
<evidence type="ECO:0000256" key="1">
    <source>
        <dbReference type="ARBA" id="ARBA00022598"/>
    </source>
</evidence>
<dbReference type="CDD" id="cd01992">
    <property type="entry name" value="TilS_N"/>
    <property type="match status" value="1"/>
</dbReference>
<comment type="domain">
    <text evidence="6">The N-terminal region contains the highly conserved SGGXDS motif, predicted to be a P-loop motif involved in ATP binding.</text>
</comment>
<sequence>MVPNVALVDRFRADLDTLIEPGTRFGVAVSGGPDSLALLLLAASARPSEFEAATVDHGLRPESAAETEMVANLCEAMDVQHAILTIEWDLPPASAIQEQARAVRYGALAGWMHERGLGALLTAHHLDDQAETLVMRLNRGSGVRGLAGMRRKSKVPGYPDFALLRPLLSWRRAELERVCSEAGVEPVADPSNLDERFERIRIRQALAAADWLDPEALARSAENLAWSDEALEWASVQVWAGFVEENDNEIVYRDPGAPRGILRRIVAMAIARLGNEGEPDDLRGREIDRLLSDLEAAKTTTLRGVRCSGGPRWTFSRAAPRSR</sequence>
<evidence type="ECO:0000313" key="8">
    <source>
        <dbReference type="EMBL" id="QNP45168.1"/>
    </source>
</evidence>